<dbReference type="PANTHER" id="PTHR10796:SF104">
    <property type="entry name" value="SSD DOMAIN-CONTAINING PROTEIN"/>
    <property type="match status" value="1"/>
</dbReference>
<dbReference type="SUPFAM" id="SSF82866">
    <property type="entry name" value="Multidrug efflux transporter AcrB transmembrane domain"/>
    <property type="match status" value="1"/>
</dbReference>
<keyword evidence="1" id="KW-1133">Transmembrane helix</keyword>
<dbReference type="PANTHER" id="PTHR10796">
    <property type="entry name" value="PATCHED-RELATED"/>
    <property type="match status" value="1"/>
</dbReference>
<feature type="transmembrane region" description="Helical" evidence="1">
    <location>
        <begin position="126"/>
        <end position="147"/>
    </location>
</feature>
<dbReference type="GO" id="GO:0030659">
    <property type="term" value="C:cytoplasmic vesicle membrane"/>
    <property type="evidence" value="ECO:0007669"/>
    <property type="project" value="TreeGrafter"/>
</dbReference>
<dbReference type="GO" id="GO:0018996">
    <property type="term" value="P:molting cycle, collagen and cuticulin-based cuticle"/>
    <property type="evidence" value="ECO:0007669"/>
    <property type="project" value="TreeGrafter"/>
</dbReference>
<dbReference type="GO" id="GO:0005886">
    <property type="term" value="C:plasma membrane"/>
    <property type="evidence" value="ECO:0007669"/>
    <property type="project" value="TreeGrafter"/>
</dbReference>
<feature type="transmembrane region" description="Helical" evidence="1">
    <location>
        <begin position="6"/>
        <end position="25"/>
    </location>
</feature>
<evidence type="ECO:0000313" key="2">
    <source>
        <dbReference type="EMBL" id="PIO57459.1"/>
    </source>
</evidence>
<keyword evidence="1" id="KW-0812">Transmembrane</keyword>
<accession>A0A2G9THJ8</accession>
<reference evidence="2 3" key="1">
    <citation type="submission" date="2015-09" db="EMBL/GenBank/DDBJ databases">
        <title>Draft genome of the parasitic nematode Teladorsagia circumcincta isolate WARC Sus (inbred).</title>
        <authorList>
            <person name="Mitreva M."/>
        </authorList>
    </citation>
    <scope>NUCLEOTIDE SEQUENCE [LARGE SCALE GENOMIC DNA]</scope>
    <source>
        <strain evidence="2 3">S</strain>
    </source>
</reference>
<keyword evidence="1" id="KW-0472">Membrane</keyword>
<feature type="non-terminal residue" evidence="2">
    <location>
        <position position="1"/>
    </location>
</feature>
<proteinExistence type="predicted"/>
<protein>
    <recommendedName>
        <fullName evidence="4">SSD domain-containing protein</fullName>
    </recommendedName>
</protein>
<evidence type="ECO:0000256" key="1">
    <source>
        <dbReference type="SAM" id="Phobius"/>
    </source>
</evidence>
<gene>
    <name evidence="2" type="ORF">TELCIR_21131</name>
</gene>
<dbReference type="Gene3D" id="1.20.1640.10">
    <property type="entry name" value="Multidrug efflux transporter AcrB transmembrane domain"/>
    <property type="match status" value="1"/>
</dbReference>
<dbReference type="OrthoDB" id="6510177at2759"/>
<evidence type="ECO:0000313" key="3">
    <source>
        <dbReference type="Proteomes" id="UP000230423"/>
    </source>
</evidence>
<dbReference type="AlphaFoldDB" id="A0A2G9THJ8"/>
<keyword evidence="3" id="KW-1185">Reference proteome</keyword>
<dbReference type="EMBL" id="KZ365459">
    <property type="protein sequence ID" value="PIO57459.1"/>
    <property type="molecule type" value="Genomic_DNA"/>
</dbReference>
<name>A0A2G9THJ8_TELCI</name>
<dbReference type="InterPro" id="IPR051697">
    <property type="entry name" value="Patched_domain-protein"/>
</dbReference>
<sequence>IILAIFMGFYYYACVVGILQLRTLISVEKMALPDSYLQTFQSHFEASLANMQPITHIKYHELIPALKDWRRIAAKYSDFDVVPYTEHAPFIDQTLAIDSTVWGSMGAALLCTAIACFIFIPNLACIITACFSVLSITLGILGLLSLWGE</sequence>
<evidence type="ECO:0008006" key="4">
    <source>
        <dbReference type="Google" id="ProtNLM"/>
    </source>
</evidence>
<dbReference type="Proteomes" id="UP000230423">
    <property type="component" value="Unassembled WGS sequence"/>
</dbReference>
<feature type="transmembrane region" description="Helical" evidence="1">
    <location>
        <begin position="101"/>
        <end position="120"/>
    </location>
</feature>
<dbReference type="GO" id="GO:0006897">
    <property type="term" value="P:endocytosis"/>
    <property type="evidence" value="ECO:0007669"/>
    <property type="project" value="TreeGrafter"/>
</dbReference>
<organism evidence="2 3">
    <name type="scientific">Teladorsagia circumcincta</name>
    <name type="common">Brown stomach worm</name>
    <name type="synonym">Ostertagia circumcincta</name>
    <dbReference type="NCBI Taxonomy" id="45464"/>
    <lineage>
        <taxon>Eukaryota</taxon>
        <taxon>Metazoa</taxon>
        <taxon>Ecdysozoa</taxon>
        <taxon>Nematoda</taxon>
        <taxon>Chromadorea</taxon>
        <taxon>Rhabditida</taxon>
        <taxon>Rhabditina</taxon>
        <taxon>Rhabditomorpha</taxon>
        <taxon>Strongyloidea</taxon>
        <taxon>Trichostrongylidae</taxon>
        <taxon>Teladorsagia</taxon>
    </lineage>
</organism>